<evidence type="ECO:0000259" key="7">
    <source>
        <dbReference type="PROSITE" id="PS51767"/>
    </source>
</evidence>
<gene>
    <name evidence="9" type="primary">LOC110771949</name>
</gene>
<feature type="domain" description="Peptidase A1" evidence="7">
    <location>
        <begin position="25"/>
        <end position="376"/>
    </location>
</feature>
<sequence length="423" mass="45829">MVVPPRTTERACMLLVSLFEYPRLYYTKVKLGSPPKEFNVQIDTGSENLWVTCNSCSDCPRSTWLPIQLHSYDSASSSTARLIPCSMCTSAFQAKCSPQTNQCSYTIQYADGSGTFGHYVSDTLHFDRIQGQSYIDSSASIIFGCSTYQFGGFTSTLSALDGIIGFSQGPLSVISQLSSRGLTPKVFSHCLKGDDNGGGILVLGEILEPSVVYSPLVPPRHHYYLNLHSIAVNGKILPIDPAAFTSHEGGTIIDSGTTLAYLVEEAYVPFVRAITSAVSPSLAPFISDGNQCYHVNTSLAEVFPTVNLNFAGASMVLKPEEYLTRTVSCSSTPSVDISVWCIGFQKAKGQVTILGDLVLKDKIIVYDLARQRIGWANYDCSSPVNVSIPANNARQRSESRSSSGDMLLSVLTTGFVVMYILLA</sequence>
<dbReference type="Pfam" id="PF14541">
    <property type="entry name" value="TAXi_C"/>
    <property type="match status" value="1"/>
</dbReference>
<comment type="similarity">
    <text evidence="1">Belongs to the peptidase A1 family.</text>
</comment>
<dbReference type="Proteomes" id="UP000515124">
    <property type="component" value="Unplaced"/>
</dbReference>
<dbReference type="Pfam" id="PF14543">
    <property type="entry name" value="TAXi_N"/>
    <property type="match status" value="1"/>
</dbReference>
<dbReference type="InterPro" id="IPR033121">
    <property type="entry name" value="PEPTIDASE_A1"/>
</dbReference>
<protein>
    <submittedName>
        <fullName evidence="9">Aspartic proteinase-like protein 2</fullName>
    </submittedName>
</protein>
<dbReference type="PROSITE" id="PS51767">
    <property type="entry name" value="PEPTIDASE_A1"/>
    <property type="match status" value="1"/>
</dbReference>
<evidence type="ECO:0000256" key="6">
    <source>
        <dbReference type="PIRSR" id="PIRSR601461-1"/>
    </source>
</evidence>
<dbReference type="AlphaFoldDB" id="A0A6P5TYV2"/>
<dbReference type="SUPFAM" id="SSF50630">
    <property type="entry name" value="Acid proteases"/>
    <property type="match status" value="1"/>
</dbReference>
<dbReference type="PANTHER" id="PTHR13683">
    <property type="entry name" value="ASPARTYL PROTEASES"/>
    <property type="match status" value="1"/>
</dbReference>
<dbReference type="Gene3D" id="2.40.70.10">
    <property type="entry name" value="Acid Proteases"/>
    <property type="match status" value="2"/>
</dbReference>
<keyword evidence="2" id="KW-0645">Protease</keyword>
<evidence type="ECO:0000256" key="1">
    <source>
        <dbReference type="ARBA" id="ARBA00007447"/>
    </source>
</evidence>
<dbReference type="InterPro" id="IPR032861">
    <property type="entry name" value="TAXi_N"/>
</dbReference>
<dbReference type="InterPro" id="IPR021109">
    <property type="entry name" value="Peptidase_aspartic_dom_sf"/>
</dbReference>
<name>A0A6P5TYV2_PRUAV</name>
<feature type="active site" evidence="6">
    <location>
        <position position="254"/>
    </location>
</feature>
<dbReference type="PRINTS" id="PR00792">
    <property type="entry name" value="PEPSIN"/>
</dbReference>
<dbReference type="RefSeq" id="XP_021831994.1">
    <property type="nucleotide sequence ID" value="XM_021976302.1"/>
</dbReference>
<dbReference type="GO" id="GO:0004190">
    <property type="term" value="F:aspartic-type endopeptidase activity"/>
    <property type="evidence" value="ECO:0007669"/>
    <property type="project" value="UniProtKB-KW"/>
</dbReference>
<evidence type="ECO:0000256" key="3">
    <source>
        <dbReference type="ARBA" id="ARBA00022750"/>
    </source>
</evidence>
<dbReference type="GeneID" id="110771949"/>
<dbReference type="PANTHER" id="PTHR13683:SF875">
    <property type="entry name" value="EUKARYOTIC ASPARTYL PROTEASE FAMILY PROTEIN"/>
    <property type="match status" value="1"/>
</dbReference>
<feature type="active site" evidence="6">
    <location>
        <position position="43"/>
    </location>
</feature>
<dbReference type="FunFam" id="2.40.70.10:FF:000018">
    <property type="entry name" value="Aspartic proteinase-like protein 2"/>
    <property type="match status" value="1"/>
</dbReference>
<reference evidence="9" key="1">
    <citation type="submission" date="2025-08" db="UniProtKB">
        <authorList>
            <consortium name="RefSeq"/>
        </authorList>
    </citation>
    <scope>IDENTIFICATION</scope>
</reference>
<keyword evidence="4" id="KW-0378">Hydrolase</keyword>
<evidence type="ECO:0000313" key="9">
    <source>
        <dbReference type="RefSeq" id="XP_021831994.1"/>
    </source>
</evidence>
<keyword evidence="5" id="KW-0325">Glycoprotein</keyword>
<organism evidence="8 9">
    <name type="scientific">Prunus avium</name>
    <name type="common">Cherry</name>
    <name type="synonym">Cerasus avium</name>
    <dbReference type="NCBI Taxonomy" id="42229"/>
    <lineage>
        <taxon>Eukaryota</taxon>
        <taxon>Viridiplantae</taxon>
        <taxon>Streptophyta</taxon>
        <taxon>Embryophyta</taxon>
        <taxon>Tracheophyta</taxon>
        <taxon>Spermatophyta</taxon>
        <taxon>Magnoliopsida</taxon>
        <taxon>eudicotyledons</taxon>
        <taxon>Gunneridae</taxon>
        <taxon>Pentapetalae</taxon>
        <taxon>rosids</taxon>
        <taxon>fabids</taxon>
        <taxon>Rosales</taxon>
        <taxon>Rosaceae</taxon>
        <taxon>Amygdaloideae</taxon>
        <taxon>Amygdaleae</taxon>
        <taxon>Prunus</taxon>
    </lineage>
</organism>
<dbReference type="CDD" id="cd05476">
    <property type="entry name" value="pepsin_A_like_plant"/>
    <property type="match status" value="1"/>
</dbReference>
<dbReference type="GO" id="GO:0006508">
    <property type="term" value="P:proteolysis"/>
    <property type="evidence" value="ECO:0007669"/>
    <property type="project" value="UniProtKB-KW"/>
</dbReference>
<accession>A0A6P5TYV2</accession>
<dbReference type="InterPro" id="IPR001461">
    <property type="entry name" value="Aspartic_peptidase_A1"/>
</dbReference>
<evidence type="ECO:0000313" key="8">
    <source>
        <dbReference type="Proteomes" id="UP000515124"/>
    </source>
</evidence>
<evidence type="ECO:0000256" key="5">
    <source>
        <dbReference type="ARBA" id="ARBA00023180"/>
    </source>
</evidence>
<evidence type="ECO:0000256" key="4">
    <source>
        <dbReference type="ARBA" id="ARBA00022801"/>
    </source>
</evidence>
<proteinExistence type="inferred from homology"/>
<keyword evidence="3" id="KW-0064">Aspartyl protease</keyword>
<dbReference type="KEGG" id="pavi:110771949"/>
<dbReference type="InterPro" id="IPR034161">
    <property type="entry name" value="Pepsin-like_plant"/>
</dbReference>
<dbReference type="InterPro" id="IPR032799">
    <property type="entry name" value="TAXi_C"/>
</dbReference>
<evidence type="ECO:0000256" key="2">
    <source>
        <dbReference type="ARBA" id="ARBA00022670"/>
    </source>
</evidence>
<keyword evidence="8" id="KW-1185">Reference proteome</keyword>